<name>A0A268NWZ7_SHOCL</name>
<dbReference type="AlphaFoldDB" id="A0A268NWZ7"/>
<dbReference type="Gene3D" id="1.10.1790.10">
    <property type="entry name" value="PRD domain"/>
    <property type="match status" value="1"/>
</dbReference>
<dbReference type="PROSITE" id="PS51372">
    <property type="entry name" value="PRD_2"/>
    <property type="match status" value="1"/>
</dbReference>
<evidence type="ECO:0000313" key="3">
    <source>
        <dbReference type="Proteomes" id="UP000216207"/>
    </source>
</evidence>
<dbReference type="GO" id="GO:0006355">
    <property type="term" value="P:regulation of DNA-templated transcription"/>
    <property type="evidence" value="ECO:0007669"/>
    <property type="project" value="InterPro"/>
</dbReference>
<dbReference type="Proteomes" id="UP000216207">
    <property type="component" value="Unassembled WGS sequence"/>
</dbReference>
<protein>
    <recommendedName>
        <fullName evidence="1">PRD domain-containing protein</fullName>
    </recommendedName>
</protein>
<comment type="caution">
    <text evidence="2">The sequence shown here is derived from an EMBL/GenBank/DDBJ whole genome shotgun (WGS) entry which is preliminary data.</text>
</comment>
<evidence type="ECO:0000259" key="1">
    <source>
        <dbReference type="PROSITE" id="PS51372"/>
    </source>
</evidence>
<gene>
    <name evidence="2" type="ORF">CHH72_14495</name>
</gene>
<dbReference type="NCBIfam" id="TIGR03582">
    <property type="entry name" value="EF_0829"/>
    <property type="match status" value="1"/>
</dbReference>
<accession>A0A268NWZ7</accession>
<dbReference type="SUPFAM" id="SSF63520">
    <property type="entry name" value="PTS-regulatory domain, PRD"/>
    <property type="match status" value="1"/>
</dbReference>
<proteinExistence type="predicted"/>
<organism evidence="2 3">
    <name type="scientific">Shouchella clausii</name>
    <name type="common">Alkalihalobacillus clausii</name>
    <dbReference type="NCBI Taxonomy" id="79880"/>
    <lineage>
        <taxon>Bacteria</taxon>
        <taxon>Bacillati</taxon>
        <taxon>Bacillota</taxon>
        <taxon>Bacilli</taxon>
        <taxon>Bacillales</taxon>
        <taxon>Bacillaceae</taxon>
        <taxon>Shouchella</taxon>
    </lineage>
</organism>
<feature type="domain" description="PRD" evidence="1">
    <location>
        <begin position="9"/>
        <end position="109"/>
    </location>
</feature>
<dbReference type="InterPro" id="IPR036634">
    <property type="entry name" value="PRD_sf"/>
</dbReference>
<dbReference type="InterPro" id="IPR011608">
    <property type="entry name" value="PRD"/>
</dbReference>
<dbReference type="EMBL" id="NPCC01000023">
    <property type="protein sequence ID" value="PAE88057.1"/>
    <property type="molecule type" value="Genomic_DNA"/>
</dbReference>
<reference evidence="2 3" key="1">
    <citation type="submission" date="2017-07" db="EMBL/GenBank/DDBJ databases">
        <title>Isolation and whole genome analysis of endospore-forming bacteria from heroin.</title>
        <authorList>
            <person name="Kalinowski J."/>
            <person name="Ahrens B."/>
            <person name="Al-Dilaimi A."/>
            <person name="Winkler A."/>
            <person name="Wibberg D."/>
            <person name="Schleenbecker U."/>
            <person name="Ruckert C."/>
            <person name="Wolfel R."/>
            <person name="Grass G."/>
        </authorList>
    </citation>
    <scope>NUCLEOTIDE SEQUENCE [LARGE SCALE GENOMIC DNA]</scope>
    <source>
        <strain evidence="2 3">7539</strain>
    </source>
</reference>
<dbReference type="InterPro" id="IPR020044">
    <property type="entry name" value="PRD_EF0829/AHA3910"/>
</dbReference>
<sequence length="109" mass="12985">MEGKVQELYRKSENYELCVEVMQFTENLLRQEHIQTTDAQKLSLLSHLSAMVYRSTHKERIEPIDKHLFQEVSKQSIEMAEKVCNRLTDLHEDEKYLLSIHFETAKMKD</sequence>
<dbReference type="OMA" id="IEMFDEI"/>
<dbReference type="Pfam" id="PF00874">
    <property type="entry name" value="PRD"/>
    <property type="match status" value="1"/>
</dbReference>
<evidence type="ECO:0000313" key="2">
    <source>
        <dbReference type="EMBL" id="PAE88057.1"/>
    </source>
</evidence>